<feature type="transmembrane region" description="Helical" evidence="2">
    <location>
        <begin position="88"/>
        <end position="111"/>
    </location>
</feature>
<name>A0AAW0FKK3_9APHY</name>
<dbReference type="AlphaFoldDB" id="A0AAW0FKK3"/>
<gene>
    <name evidence="3" type="ORF">QCA50_019193</name>
</gene>
<accession>A0AAW0FKK3</accession>
<feature type="transmembrane region" description="Helical" evidence="2">
    <location>
        <begin position="167"/>
        <end position="186"/>
    </location>
</feature>
<keyword evidence="4" id="KW-1185">Reference proteome</keyword>
<evidence type="ECO:0000313" key="4">
    <source>
        <dbReference type="Proteomes" id="UP001385951"/>
    </source>
</evidence>
<evidence type="ECO:0000313" key="3">
    <source>
        <dbReference type="EMBL" id="KAK7677881.1"/>
    </source>
</evidence>
<protein>
    <submittedName>
        <fullName evidence="3">Uncharacterized protein</fullName>
    </submittedName>
</protein>
<evidence type="ECO:0000256" key="2">
    <source>
        <dbReference type="SAM" id="Phobius"/>
    </source>
</evidence>
<evidence type="ECO:0000256" key="1">
    <source>
        <dbReference type="SAM" id="MobiDB-lite"/>
    </source>
</evidence>
<keyword evidence="2" id="KW-1133">Transmembrane helix</keyword>
<comment type="caution">
    <text evidence="3">The sequence shown here is derived from an EMBL/GenBank/DDBJ whole genome shotgun (WGS) entry which is preliminary data.</text>
</comment>
<feature type="transmembrane region" description="Helical" evidence="2">
    <location>
        <begin position="123"/>
        <end position="147"/>
    </location>
</feature>
<dbReference type="Proteomes" id="UP001385951">
    <property type="component" value="Unassembled WGS sequence"/>
</dbReference>
<proteinExistence type="predicted"/>
<sequence length="277" mass="30624">MPPLPRNYCLASTITAANGGYSTSFQSVLKTCLLSIKCLLTTPYARTSPGLFLISALFPLKALLTVNKDPQSNDLILGDGFDPAIRPFTISIVLYIISAFLFLAFQLVGFWRNDMPEIKISIYTINILLISAGGLQGVNTVFLWHTIATDLSSTRIVPSPIDLTKAVSDIMNGTIGVILILVLLIWSQVHLMGYECDCSSPGIMFLRFLHRPFPRRQYKGGPSLLPLQIPPVPMAKPAPAYTEFSRRTAAHSTESVYKTPDYAQRDDRDGNFHSIKL</sequence>
<dbReference type="EMBL" id="JASBNA010000081">
    <property type="protein sequence ID" value="KAK7677881.1"/>
    <property type="molecule type" value="Genomic_DNA"/>
</dbReference>
<keyword evidence="2" id="KW-0472">Membrane</keyword>
<organism evidence="3 4">
    <name type="scientific">Cerrena zonata</name>
    <dbReference type="NCBI Taxonomy" id="2478898"/>
    <lineage>
        <taxon>Eukaryota</taxon>
        <taxon>Fungi</taxon>
        <taxon>Dikarya</taxon>
        <taxon>Basidiomycota</taxon>
        <taxon>Agaricomycotina</taxon>
        <taxon>Agaricomycetes</taxon>
        <taxon>Polyporales</taxon>
        <taxon>Cerrenaceae</taxon>
        <taxon>Cerrena</taxon>
    </lineage>
</organism>
<keyword evidence="2" id="KW-0812">Transmembrane</keyword>
<reference evidence="3 4" key="1">
    <citation type="submission" date="2022-09" db="EMBL/GenBank/DDBJ databases">
        <authorList>
            <person name="Palmer J.M."/>
        </authorList>
    </citation>
    <scope>NUCLEOTIDE SEQUENCE [LARGE SCALE GENOMIC DNA]</scope>
    <source>
        <strain evidence="3 4">DSM 7382</strain>
    </source>
</reference>
<feature type="region of interest" description="Disordered" evidence="1">
    <location>
        <begin position="255"/>
        <end position="277"/>
    </location>
</feature>